<feature type="compositionally biased region" description="Gly residues" evidence="1">
    <location>
        <begin position="1"/>
        <end position="12"/>
    </location>
</feature>
<keyword evidence="4" id="KW-1185">Reference proteome</keyword>
<dbReference type="Proteomes" id="UP000027178">
    <property type="component" value="Unassembled WGS sequence"/>
</dbReference>
<feature type="domain" description="Pyrrolo-quinoline quinone repeat" evidence="2">
    <location>
        <begin position="611"/>
        <end position="707"/>
    </location>
</feature>
<feature type="compositionally biased region" description="Low complexity" evidence="1">
    <location>
        <begin position="148"/>
        <end position="166"/>
    </location>
</feature>
<dbReference type="Pfam" id="PF13360">
    <property type="entry name" value="PQQ_2"/>
    <property type="match status" value="2"/>
</dbReference>
<dbReference type="InterPro" id="IPR018391">
    <property type="entry name" value="PQQ_b-propeller_rpt"/>
</dbReference>
<dbReference type="AlphaFoldDB" id="A0A066ZCZ0"/>
<dbReference type="Gene3D" id="2.130.10.10">
    <property type="entry name" value="YVTN repeat-like/Quinoprotein amine dehydrogenase"/>
    <property type="match status" value="2"/>
</dbReference>
<comment type="caution">
    <text evidence="3">The sequence shown here is derived from an EMBL/GenBank/DDBJ whole genome shotgun (WGS) entry which is preliminary data.</text>
</comment>
<name>A0A066ZCZ0_9ACTN</name>
<dbReference type="InterPro" id="IPR002372">
    <property type="entry name" value="PQQ_rpt_dom"/>
</dbReference>
<evidence type="ECO:0000313" key="4">
    <source>
        <dbReference type="Proteomes" id="UP000027178"/>
    </source>
</evidence>
<feature type="region of interest" description="Disordered" evidence="1">
    <location>
        <begin position="213"/>
        <end position="299"/>
    </location>
</feature>
<organism evidence="3 4">
    <name type="scientific">Kitasatospora cheerisanensis KCTC 2395</name>
    <dbReference type="NCBI Taxonomy" id="1348663"/>
    <lineage>
        <taxon>Bacteria</taxon>
        <taxon>Bacillati</taxon>
        <taxon>Actinomycetota</taxon>
        <taxon>Actinomycetes</taxon>
        <taxon>Kitasatosporales</taxon>
        <taxon>Streptomycetaceae</taxon>
        <taxon>Kitasatospora</taxon>
    </lineage>
</organism>
<dbReference type="SUPFAM" id="SSF50998">
    <property type="entry name" value="Quinoprotein alcohol dehydrogenase-like"/>
    <property type="match status" value="1"/>
</dbReference>
<dbReference type="PATRIC" id="fig|1348663.4.peg.218"/>
<protein>
    <recommendedName>
        <fullName evidence="2">Pyrrolo-quinoline quinone repeat domain-containing protein</fullName>
    </recommendedName>
</protein>
<proteinExistence type="predicted"/>
<evidence type="ECO:0000256" key="1">
    <source>
        <dbReference type="SAM" id="MobiDB-lite"/>
    </source>
</evidence>
<feature type="compositionally biased region" description="Low complexity" evidence="1">
    <location>
        <begin position="242"/>
        <end position="254"/>
    </location>
</feature>
<feature type="domain" description="Pyrrolo-quinoline quinone repeat" evidence="2">
    <location>
        <begin position="367"/>
        <end position="528"/>
    </location>
</feature>
<feature type="compositionally biased region" description="Low complexity" evidence="1">
    <location>
        <begin position="113"/>
        <end position="127"/>
    </location>
</feature>
<dbReference type="InterPro" id="IPR015943">
    <property type="entry name" value="WD40/YVTN_repeat-like_dom_sf"/>
</dbReference>
<evidence type="ECO:0000313" key="3">
    <source>
        <dbReference type="EMBL" id="KDN88015.1"/>
    </source>
</evidence>
<accession>A0A066ZCZ0</accession>
<dbReference type="HOGENOM" id="CLU_371643_0_0_11"/>
<feature type="compositionally biased region" description="Low complexity" evidence="1">
    <location>
        <begin position="70"/>
        <end position="81"/>
    </location>
</feature>
<dbReference type="SMART" id="SM00564">
    <property type="entry name" value="PQQ"/>
    <property type="match status" value="5"/>
</dbReference>
<feature type="compositionally biased region" description="Low complexity" evidence="1">
    <location>
        <begin position="213"/>
        <end position="232"/>
    </location>
</feature>
<dbReference type="InterPro" id="IPR011047">
    <property type="entry name" value="Quinoprotein_ADH-like_sf"/>
</dbReference>
<sequence length="748" mass="77967">MRAGCGGSGGDHGLAAASARRRRGAARAPHRTPVPHARPRLLDAADRRRRRRPLRPRPPPSRHPPRHRQPAAAARAAQRVAGQRRRLPQTGPLPRTRPARRGVDRTGGRRAGPRGPAAAAPGRAAARGARHTRRGMGSGEPTGADQCAATGGAAPASRRAGPPVGRGVAHELRDLLDARLTERTTLDEAASILHAHPAHLVRAFTAAFGLPRTSTSPPAASTAPATSSSTATPRPPSPPPSASTTNPTSPATSAGSWAPPQPDSLGGEVGERDSVAGRGAVVGGPLRPRVATGGQSTQGLTGAVGWWGLGVRTLWGVRVRMSWGRGWRRVWGVGGGWGGRGAAVLAAGAAWLFLSDSGYWPGASLTRAWESDRDGTSAEEGAHRTWVVGDTLVRGRFTSVTGFEAGSGRKRWEFVPPGRSRICASSTAVDGSLVLVAYGDLAGKAGDGATVRGCPTVAALDLADGRELWYGDRKTWELESDRLNDGLVAVGGGLGVVLDSGHARDGGNGAVRAVDLRTGAARWTAALPAGCLPDKVASAPEQVLAVLVCEGEAKLAAFDPVSGASRWTVPLDARRGVAARAVVTFVSTAPIVLRADELGQGVDAFLVFGPDGRPTSRVEATGDHGSIDSHVTVSDGRLFALVSTGGKKDRLVAFDLATGAQAWRAEVGGPRYHPGALHAQDGRVMVLMTSIKYHDSLTVLDARTGEEKEERSFREHVGSVDDLFDRQGAVITVRSGGGVRPFAGYERW</sequence>
<reference evidence="3 4" key="1">
    <citation type="submission" date="2014-05" db="EMBL/GenBank/DDBJ databases">
        <title>Draft Genome Sequence of Kitasatospora cheerisanensis KCTC 2395.</title>
        <authorList>
            <person name="Nam D.H."/>
        </authorList>
    </citation>
    <scope>NUCLEOTIDE SEQUENCE [LARGE SCALE GENOMIC DNA]</scope>
    <source>
        <strain evidence="3 4">KCTC 2395</strain>
    </source>
</reference>
<feature type="region of interest" description="Disordered" evidence="1">
    <location>
        <begin position="1"/>
        <end position="166"/>
    </location>
</feature>
<dbReference type="eggNOG" id="COG2207">
    <property type="taxonomic scope" value="Bacteria"/>
</dbReference>
<dbReference type="eggNOG" id="COG1520">
    <property type="taxonomic scope" value="Bacteria"/>
</dbReference>
<feature type="compositionally biased region" description="Basic residues" evidence="1">
    <location>
        <begin position="19"/>
        <end position="30"/>
    </location>
</feature>
<dbReference type="EMBL" id="JNBY01000008">
    <property type="protein sequence ID" value="KDN88015.1"/>
    <property type="molecule type" value="Genomic_DNA"/>
</dbReference>
<gene>
    <name evidence="3" type="ORF">KCH_02390</name>
</gene>
<evidence type="ECO:0000259" key="2">
    <source>
        <dbReference type="Pfam" id="PF13360"/>
    </source>
</evidence>